<dbReference type="Proteomes" id="UP000294911">
    <property type="component" value="Unassembled WGS sequence"/>
</dbReference>
<keyword evidence="1" id="KW-0808">Transferase</keyword>
<accession>A0A4R2QQB3</accession>
<gene>
    <name evidence="1" type="ORF">EV191_10943</name>
</gene>
<reference evidence="1 2" key="1">
    <citation type="submission" date="2019-03" db="EMBL/GenBank/DDBJ databases">
        <title>Genomic Encyclopedia of Type Strains, Phase IV (KMG-IV): sequencing the most valuable type-strain genomes for metagenomic binning, comparative biology and taxonomic classification.</title>
        <authorList>
            <person name="Goeker M."/>
        </authorList>
    </citation>
    <scope>NUCLEOTIDE SEQUENCE [LARGE SCALE GENOMIC DNA]</scope>
    <source>
        <strain evidence="1 2">DSM 45765</strain>
    </source>
</reference>
<proteinExistence type="predicted"/>
<dbReference type="EMBL" id="SLXQ01000009">
    <property type="protein sequence ID" value="TCP49221.1"/>
    <property type="molecule type" value="Genomic_DNA"/>
</dbReference>
<keyword evidence="1" id="KW-0328">Glycosyltransferase</keyword>
<name>A0A4R2QQB3_9PSEU</name>
<dbReference type="PANTHER" id="PTHR47505:SF1">
    <property type="entry name" value="DNA UTILIZATION PROTEIN YHGH"/>
    <property type="match status" value="1"/>
</dbReference>
<dbReference type="SUPFAM" id="SSF53271">
    <property type="entry name" value="PRTase-like"/>
    <property type="match status" value="1"/>
</dbReference>
<protein>
    <submittedName>
        <fullName evidence="1">Putative amidophosphoribosyltransferase</fullName>
    </submittedName>
</protein>
<dbReference type="InterPro" id="IPR051910">
    <property type="entry name" value="ComF/GntX_DNA_util-trans"/>
</dbReference>
<comment type="caution">
    <text evidence="1">The sequence shown here is derived from an EMBL/GenBank/DDBJ whole genome shotgun (WGS) entry which is preliminary data.</text>
</comment>
<evidence type="ECO:0000313" key="1">
    <source>
        <dbReference type="EMBL" id="TCP49221.1"/>
    </source>
</evidence>
<dbReference type="PANTHER" id="PTHR47505">
    <property type="entry name" value="DNA UTILIZATION PROTEIN YHGH"/>
    <property type="match status" value="1"/>
</dbReference>
<dbReference type="InterPro" id="IPR029057">
    <property type="entry name" value="PRTase-like"/>
</dbReference>
<dbReference type="AlphaFoldDB" id="A0A4R2QQB3"/>
<organism evidence="1 2">
    <name type="scientific">Tamaricihabitans halophyticus</name>
    <dbReference type="NCBI Taxonomy" id="1262583"/>
    <lineage>
        <taxon>Bacteria</taxon>
        <taxon>Bacillati</taxon>
        <taxon>Actinomycetota</taxon>
        <taxon>Actinomycetes</taxon>
        <taxon>Pseudonocardiales</taxon>
        <taxon>Pseudonocardiaceae</taxon>
        <taxon>Tamaricihabitans</taxon>
    </lineage>
</organism>
<dbReference type="GO" id="GO:0016757">
    <property type="term" value="F:glycosyltransferase activity"/>
    <property type="evidence" value="ECO:0007669"/>
    <property type="project" value="UniProtKB-KW"/>
</dbReference>
<keyword evidence="2" id="KW-1185">Reference proteome</keyword>
<sequence length="246" mass="25371">MGIGQRGGMPDTHVNPLSVLFPPRCAGCGAPGTDCCAACAGPLRSARPVSRAVLPIPAFALGEYRGATRRLILAYKERGRRDLGAVLGHLLARALLKLPGQPRAPDRAEFGAAQWLLVPAPSRRCAARMRGGAHMTRVAAACAAALTSAGVPASATRLLALGRGVRDAVGLDRTARMANLAGRVTVRAHCLRNVTHSSIRMILLDDVITTGATAASCAAALAAEGLAPRLVLAVAATGRDATSRRP</sequence>
<evidence type="ECO:0000313" key="2">
    <source>
        <dbReference type="Proteomes" id="UP000294911"/>
    </source>
</evidence>